<keyword evidence="1" id="KW-0732">Signal</keyword>
<dbReference type="AlphaFoldDB" id="A0A9X1YRW9"/>
<sequence length="281" mass="29816">MKTLGHRAMRAACIAVLTLAAGACQAASDHERNVGAQVEQLCDPRSLATLGRFVHVDNFREPALGQEPDATAMVAASACRAAPAHHGRLVAAAYRSGHDNDLLLVIAVIDGATGQVGSNFKANLDSDPAVKVVSGSLWLDTAAYDLAPGVRAFGLDITSGLPRGCAAGGSGARRSLFVSQGRFIRPVLQDLPMSEWNLIQRGRSACTDSSAPDLTITENFAATLAPAPTSTRGYRDLAVTGLATRDDGSVDERPPFHALLKWDGRVYSLVEQQQAWTIWKQ</sequence>
<evidence type="ECO:0000313" key="3">
    <source>
        <dbReference type="Proteomes" id="UP001139353"/>
    </source>
</evidence>
<keyword evidence="3" id="KW-1185">Reference proteome</keyword>
<feature type="chain" id="PRO_5040888171" evidence="1">
    <location>
        <begin position="27"/>
        <end position="281"/>
    </location>
</feature>
<feature type="signal peptide" evidence="1">
    <location>
        <begin position="1"/>
        <end position="26"/>
    </location>
</feature>
<evidence type="ECO:0000313" key="2">
    <source>
        <dbReference type="EMBL" id="MCK9687681.1"/>
    </source>
</evidence>
<comment type="caution">
    <text evidence="2">The sequence shown here is derived from an EMBL/GenBank/DDBJ whole genome shotgun (WGS) entry which is preliminary data.</text>
</comment>
<name>A0A9X1YRW9_9BURK</name>
<dbReference type="PROSITE" id="PS51257">
    <property type="entry name" value="PROKAR_LIPOPROTEIN"/>
    <property type="match status" value="1"/>
</dbReference>
<reference evidence="2" key="1">
    <citation type="submission" date="2021-11" db="EMBL/GenBank/DDBJ databases">
        <title>BS-T2-15 a new species belonging to the Comamonadaceae family isolated from the soil of a French oak forest.</title>
        <authorList>
            <person name="Mieszkin S."/>
            <person name="Alain K."/>
        </authorList>
    </citation>
    <scope>NUCLEOTIDE SEQUENCE</scope>
    <source>
        <strain evidence="2">BS-T2-15</strain>
    </source>
</reference>
<dbReference type="EMBL" id="JAJLJH010000005">
    <property type="protein sequence ID" value="MCK9687681.1"/>
    <property type="molecule type" value="Genomic_DNA"/>
</dbReference>
<proteinExistence type="predicted"/>
<dbReference type="Proteomes" id="UP001139353">
    <property type="component" value="Unassembled WGS sequence"/>
</dbReference>
<protein>
    <submittedName>
        <fullName evidence="2">Uncharacterized protein</fullName>
    </submittedName>
</protein>
<evidence type="ECO:0000256" key="1">
    <source>
        <dbReference type="SAM" id="SignalP"/>
    </source>
</evidence>
<accession>A0A9X1YRW9</accession>
<organism evidence="2 3">
    <name type="scientific">Scleromatobacter humisilvae</name>
    <dbReference type="NCBI Taxonomy" id="2897159"/>
    <lineage>
        <taxon>Bacteria</taxon>
        <taxon>Pseudomonadati</taxon>
        <taxon>Pseudomonadota</taxon>
        <taxon>Betaproteobacteria</taxon>
        <taxon>Burkholderiales</taxon>
        <taxon>Sphaerotilaceae</taxon>
        <taxon>Scleromatobacter</taxon>
    </lineage>
</organism>
<gene>
    <name evidence="2" type="ORF">LPC04_18415</name>
</gene>
<dbReference type="RefSeq" id="WP_275683720.1">
    <property type="nucleotide sequence ID" value="NZ_JAJLJH010000005.1"/>
</dbReference>